<evidence type="ECO:0000313" key="9">
    <source>
        <dbReference type="Proteomes" id="UP000091956"/>
    </source>
</evidence>
<dbReference type="CDD" id="cd00067">
    <property type="entry name" value="GAL4"/>
    <property type="match status" value="1"/>
</dbReference>
<dbReference type="SUPFAM" id="SSF57701">
    <property type="entry name" value="Zn2/Cys6 DNA-binding domain"/>
    <property type="match status" value="1"/>
</dbReference>
<evidence type="ECO:0000256" key="6">
    <source>
        <dbReference type="ARBA" id="ARBA00023242"/>
    </source>
</evidence>
<evidence type="ECO:0000313" key="8">
    <source>
        <dbReference type="EMBL" id="OBT93529.1"/>
    </source>
</evidence>
<dbReference type="Pfam" id="PF11951">
    <property type="entry name" value="Fungal_trans_2"/>
    <property type="match status" value="1"/>
</dbReference>
<dbReference type="InterPro" id="IPR021858">
    <property type="entry name" value="Fun_TF"/>
</dbReference>
<dbReference type="Pfam" id="PF00172">
    <property type="entry name" value="Zn_clus"/>
    <property type="match status" value="1"/>
</dbReference>
<dbReference type="GO" id="GO:0000981">
    <property type="term" value="F:DNA-binding transcription factor activity, RNA polymerase II-specific"/>
    <property type="evidence" value="ECO:0007669"/>
    <property type="project" value="InterPro"/>
</dbReference>
<keyword evidence="1" id="KW-0479">Metal-binding</keyword>
<reference evidence="8 9" key="1">
    <citation type="submission" date="2016-03" db="EMBL/GenBank/DDBJ databases">
        <title>Comparative genomics of Pseudogymnoascus destructans, the fungus causing white-nose syndrome of bats.</title>
        <authorList>
            <person name="Palmer J.M."/>
            <person name="Drees K.P."/>
            <person name="Foster J.T."/>
            <person name="Lindner D.L."/>
        </authorList>
    </citation>
    <scope>NUCLEOTIDE SEQUENCE [LARGE SCALE GENOMIC DNA]</scope>
    <source>
        <strain evidence="8 9">UAMH 10579</strain>
    </source>
</reference>
<protein>
    <recommendedName>
        <fullName evidence="7">Zn(2)-C6 fungal-type domain-containing protein</fullName>
    </recommendedName>
</protein>
<keyword evidence="4" id="KW-0238">DNA-binding</keyword>
<dbReference type="EMBL" id="KV460252">
    <property type="protein sequence ID" value="OBT93529.1"/>
    <property type="molecule type" value="Genomic_DNA"/>
</dbReference>
<proteinExistence type="predicted"/>
<evidence type="ECO:0000256" key="4">
    <source>
        <dbReference type="ARBA" id="ARBA00023125"/>
    </source>
</evidence>
<accession>A0A1B8GCF5</accession>
<evidence type="ECO:0000256" key="5">
    <source>
        <dbReference type="ARBA" id="ARBA00023163"/>
    </source>
</evidence>
<gene>
    <name evidence="8" type="ORF">VE01_08340</name>
</gene>
<dbReference type="PROSITE" id="PS50048">
    <property type="entry name" value="ZN2_CY6_FUNGAL_2"/>
    <property type="match status" value="1"/>
</dbReference>
<dbReference type="Gene3D" id="4.10.240.10">
    <property type="entry name" value="Zn(2)-C6 fungal-type DNA-binding domain"/>
    <property type="match status" value="1"/>
</dbReference>
<dbReference type="Proteomes" id="UP000091956">
    <property type="component" value="Unassembled WGS sequence"/>
</dbReference>
<dbReference type="OrthoDB" id="2593732at2759"/>
<dbReference type="STRING" id="342668.A0A1B8GCF5"/>
<keyword evidence="9" id="KW-1185">Reference proteome</keyword>
<dbReference type="GO" id="GO:0003677">
    <property type="term" value="F:DNA binding"/>
    <property type="evidence" value="ECO:0007669"/>
    <property type="project" value="UniProtKB-KW"/>
</dbReference>
<dbReference type="InterPro" id="IPR036864">
    <property type="entry name" value="Zn2-C6_fun-type_DNA-bd_sf"/>
</dbReference>
<name>A0A1B8GCF5_9PEZI</name>
<dbReference type="RefSeq" id="XP_018127262.1">
    <property type="nucleotide sequence ID" value="XM_018277765.2"/>
</dbReference>
<keyword evidence="6" id="KW-0539">Nucleus</keyword>
<sequence length="584" mass="64140">MIGDKPAPPVKKTRARRPKVKTGCKTCKLRGVKCDEAKPICRRCISTGRTCDGYGIWGGGGNAYGSVSRITNSSRSPSSLPLTTITTTTITTSTCTPGPLTSTRTLPPLLGATTQHEHRAFEYFFHRTSRKLPGIFDSPFWSTLVFQASACDPAVLHALIALGAVDLGKATRELACAAERVRGYERVALVQYNKAIVSLGVHFRRGGGDARRVALITCMLFICIELLRERFKTAKTHLGNGLKLLGEMRRGEGGRKRGGELVVNTELESVDDYLVEAFTRFNIHSSLFGQDNILLYTIAPHPSCADHAIPRAFTTFRIARLYLDTLINAIYNLAHQVASLSPASPIPKHYTNTQSHLRSSLDQWLKAFQTSLPTLTTHHPLIAPLVTPLLHTYYTMSTITLSTSLSPRDELIYDSHTAAFESMISLMRGVFETILSAHAPLGDEIPDPPGFTADMGFIPPLFFVVLKCRDRVVRREALELLDGAPHREGLWDGIMAGGVGRRVVEIEEGGSWGDEKGQGEVVVPGWARVYDVRVVLRDGWEGKAELRFRRCGEGGGERVESAEVEVEFGSISSGRLGKCMFTGR</sequence>
<keyword evidence="2" id="KW-0862">Zinc</keyword>
<dbReference type="PANTHER" id="PTHR36206">
    <property type="entry name" value="ASPERCRYPTIN BIOSYNTHESIS CLUSTER-SPECIFIC TRANSCRIPTION REGULATOR ATNN-RELATED"/>
    <property type="match status" value="1"/>
</dbReference>
<evidence type="ECO:0000259" key="7">
    <source>
        <dbReference type="PROSITE" id="PS50048"/>
    </source>
</evidence>
<evidence type="ECO:0000256" key="1">
    <source>
        <dbReference type="ARBA" id="ARBA00022723"/>
    </source>
</evidence>
<dbReference type="PANTHER" id="PTHR36206:SF16">
    <property type="entry name" value="TRANSCRIPTION FACTOR DOMAIN-CONTAINING PROTEIN-RELATED"/>
    <property type="match status" value="1"/>
</dbReference>
<dbReference type="SMART" id="SM00066">
    <property type="entry name" value="GAL4"/>
    <property type="match status" value="1"/>
</dbReference>
<feature type="domain" description="Zn(2)-C6 fungal-type" evidence="7">
    <location>
        <begin position="23"/>
        <end position="51"/>
    </location>
</feature>
<dbReference type="InterPro" id="IPR001138">
    <property type="entry name" value="Zn2Cys6_DnaBD"/>
</dbReference>
<organism evidence="8 9">
    <name type="scientific">Pseudogymnoascus verrucosus</name>
    <dbReference type="NCBI Taxonomy" id="342668"/>
    <lineage>
        <taxon>Eukaryota</taxon>
        <taxon>Fungi</taxon>
        <taxon>Dikarya</taxon>
        <taxon>Ascomycota</taxon>
        <taxon>Pezizomycotina</taxon>
        <taxon>Leotiomycetes</taxon>
        <taxon>Thelebolales</taxon>
        <taxon>Thelebolaceae</taxon>
        <taxon>Pseudogymnoascus</taxon>
    </lineage>
</organism>
<evidence type="ECO:0000256" key="2">
    <source>
        <dbReference type="ARBA" id="ARBA00022833"/>
    </source>
</evidence>
<dbReference type="InterPro" id="IPR052360">
    <property type="entry name" value="Transcr_Regulatory_Proteins"/>
</dbReference>
<keyword evidence="3" id="KW-0805">Transcription regulation</keyword>
<dbReference type="GeneID" id="28841726"/>
<dbReference type="GO" id="GO:0008270">
    <property type="term" value="F:zinc ion binding"/>
    <property type="evidence" value="ECO:0007669"/>
    <property type="project" value="InterPro"/>
</dbReference>
<reference evidence="9" key="2">
    <citation type="journal article" date="2018" name="Nat. Commun.">
        <title>Extreme sensitivity to ultraviolet light in the fungal pathogen causing white-nose syndrome of bats.</title>
        <authorList>
            <person name="Palmer J.M."/>
            <person name="Drees K.P."/>
            <person name="Foster J.T."/>
            <person name="Lindner D.L."/>
        </authorList>
    </citation>
    <scope>NUCLEOTIDE SEQUENCE [LARGE SCALE GENOMIC DNA]</scope>
    <source>
        <strain evidence="9">UAMH 10579</strain>
    </source>
</reference>
<dbReference type="AlphaFoldDB" id="A0A1B8GCF5"/>
<evidence type="ECO:0000256" key="3">
    <source>
        <dbReference type="ARBA" id="ARBA00023015"/>
    </source>
</evidence>
<keyword evidence="5" id="KW-0804">Transcription</keyword>